<dbReference type="Proteomes" id="UP000664859">
    <property type="component" value="Unassembled WGS sequence"/>
</dbReference>
<comment type="caution">
    <text evidence="7">The sequence shown here is derived from an EMBL/GenBank/DDBJ whole genome shotgun (WGS) entry which is preliminary data.</text>
</comment>
<dbReference type="PANTHER" id="PTHR24006">
    <property type="entry name" value="UBIQUITIN CARBOXYL-TERMINAL HYDROLASE"/>
    <property type="match status" value="1"/>
</dbReference>
<dbReference type="SUPFAM" id="SSF54001">
    <property type="entry name" value="Cysteine proteinases"/>
    <property type="match status" value="1"/>
</dbReference>
<name>A0A835Z200_9STRA</name>
<evidence type="ECO:0000313" key="7">
    <source>
        <dbReference type="EMBL" id="KAG5184948.1"/>
    </source>
</evidence>
<evidence type="ECO:0000256" key="1">
    <source>
        <dbReference type="ARBA" id="ARBA00000707"/>
    </source>
</evidence>
<organism evidence="7 8">
    <name type="scientific">Tribonema minus</name>
    <dbReference type="NCBI Taxonomy" id="303371"/>
    <lineage>
        <taxon>Eukaryota</taxon>
        <taxon>Sar</taxon>
        <taxon>Stramenopiles</taxon>
        <taxon>Ochrophyta</taxon>
        <taxon>PX clade</taxon>
        <taxon>Xanthophyceae</taxon>
        <taxon>Tribonematales</taxon>
        <taxon>Tribonemataceae</taxon>
        <taxon>Tribonema</taxon>
    </lineage>
</organism>
<evidence type="ECO:0000256" key="3">
    <source>
        <dbReference type="ARBA" id="ARBA00012759"/>
    </source>
</evidence>
<dbReference type="AlphaFoldDB" id="A0A835Z200"/>
<dbReference type="EMBL" id="JAFCMP010000146">
    <property type="protein sequence ID" value="KAG5184948.1"/>
    <property type="molecule type" value="Genomic_DNA"/>
</dbReference>
<keyword evidence="8" id="KW-1185">Reference proteome</keyword>
<evidence type="ECO:0000256" key="5">
    <source>
        <dbReference type="ARBA" id="ARBA00022801"/>
    </source>
</evidence>
<dbReference type="PROSITE" id="PS00972">
    <property type="entry name" value="USP_1"/>
    <property type="match status" value="1"/>
</dbReference>
<dbReference type="InterPro" id="IPR001394">
    <property type="entry name" value="Peptidase_C19_UCH"/>
</dbReference>
<keyword evidence="4" id="KW-0645">Protease</keyword>
<dbReference type="InterPro" id="IPR018200">
    <property type="entry name" value="USP_CS"/>
</dbReference>
<feature type="domain" description="USP" evidence="6">
    <location>
        <begin position="28"/>
        <end position="359"/>
    </location>
</feature>
<dbReference type="EC" id="3.4.19.12" evidence="3"/>
<dbReference type="GO" id="GO:0016579">
    <property type="term" value="P:protein deubiquitination"/>
    <property type="evidence" value="ECO:0007669"/>
    <property type="project" value="InterPro"/>
</dbReference>
<proteinExistence type="inferred from homology"/>
<dbReference type="CDD" id="cd02663">
    <property type="entry name" value="Peptidase_C19G"/>
    <property type="match status" value="1"/>
</dbReference>
<reference evidence="7" key="1">
    <citation type="submission" date="2021-02" db="EMBL/GenBank/DDBJ databases">
        <title>First Annotated Genome of the Yellow-green Alga Tribonema minus.</title>
        <authorList>
            <person name="Mahan K.M."/>
        </authorList>
    </citation>
    <scope>NUCLEOTIDE SEQUENCE</scope>
    <source>
        <strain evidence="7">UTEX B ZZ1240</strain>
    </source>
</reference>
<evidence type="ECO:0000259" key="6">
    <source>
        <dbReference type="PROSITE" id="PS50235"/>
    </source>
</evidence>
<evidence type="ECO:0000256" key="4">
    <source>
        <dbReference type="ARBA" id="ARBA00022670"/>
    </source>
</evidence>
<dbReference type="Gene3D" id="3.90.70.10">
    <property type="entry name" value="Cysteine proteinases"/>
    <property type="match status" value="1"/>
</dbReference>
<dbReference type="GO" id="GO:0006508">
    <property type="term" value="P:proteolysis"/>
    <property type="evidence" value="ECO:0007669"/>
    <property type="project" value="UniProtKB-KW"/>
</dbReference>
<dbReference type="Pfam" id="PF00443">
    <property type="entry name" value="UCH"/>
    <property type="match status" value="1"/>
</dbReference>
<comment type="catalytic activity">
    <reaction evidence="1">
        <text>Thiol-dependent hydrolysis of ester, thioester, amide, peptide and isopeptide bonds formed by the C-terminal Gly of ubiquitin (a 76-residue protein attached to proteins as an intracellular targeting signal).</text>
        <dbReference type="EC" id="3.4.19.12"/>
    </reaction>
</comment>
<dbReference type="InterPro" id="IPR050164">
    <property type="entry name" value="Peptidase_C19"/>
</dbReference>
<dbReference type="InterPro" id="IPR038765">
    <property type="entry name" value="Papain-like_cys_pep_sf"/>
</dbReference>
<dbReference type="GO" id="GO:0005829">
    <property type="term" value="C:cytosol"/>
    <property type="evidence" value="ECO:0007669"/>
    <property type="project" value="TreeGrafter"/>
</dbReference>
<dbReference type="GO" id="GO:0005634">
    <property type="term" value="C:nucleus"/>
    <property type="evidence" value="ECO:0007669"/>
    <property type="project" value="TreeGrafter"/>
</dbReference>
<dbReference type="InterPro" id="IPR028889">
    <property type="entry name" value="USP"/>
</dbReference>
<evidence type="ECO:0000313" key="8">
    <source>
        <dbReference type="Proteomes" id="UP000664859"/>
    </source>
</evidence>
<dbReference type="PROSITE" id="PS00973">
    <property type="entry name" value="USP_2"/>
    <property type="match status" value="1"/>
</dbReference>
<protein>
    <recommendedName>
        <fullName evidence="3">ubiquitinyl hydrolase 1</fullName>
        <ecNumber evidence="3">3.4.19.12</ecNumber>
    </recommendedName>
</protein>
<dbReference type="PROSITE" id="PS50235">
    <property type="entry name" value="USP_3"/>
    <property type="match status" value="1"/>
</dbReference>
<gene>
    <name evidence="7" type="ORF">JKP88DRAFT_269704</name>
</gene>
<dbReference type="PANTHER" id="PTHR24006:SF733">
    <property type="entry name" value="RE52890P"/>
    <property type="match status" value="1"/>
</dbReference>
<evidence type="ECO:0000256" key="2">
    <source>
        <dbReference type="ARBA" id="ARBA00009085"/>
    </source>
</evidence>
<sequence length="367" mass="41216">MGTGSSSPSKLEQDLGYTEPVEAGERYYGLENFGNTCYCNSVMQALYFCGPLRTELLARHTQNSSATVMATGSSQYPAGSLLYQLAELFAVITNTKRLSGRVAPQAFMQTLRETNELFRGNMQQDAHEFYNFIINDMADTLLRMSADKSGDQAAPKTTWIHDLFQGVLTNETKCICCETVTHRDEPFVDLPLDIEQNCSVTACLRNFSRMETLTGCNKFFCETCCALQEAEKRMCLRRLPRVLTLHLKRFKYMEQIQNFSKLSHRVVFPLELRMPNMARDSAADADGILYHLFAVVVHIGRGLNHGHYVAVVKSQGRWMLFDDDLVEVVDEAVLHKVFGLSNHLGGSTNTGYLLFYDCGERSAASAP</sequence>
<dbReference type="OrthoDB" id="27652at2759"/>
<dbReference type="GO" id="GO:0004843">
    <property type="term" value="F:cysteine-type deubiquitinase activity"/>
    <property type="evidence" value="ECO:0007669"/>
    <property type="project" value="UniProtKB-EC"/>
</dbReference>
<keyword evidence="5 7" id="KW-0378">Hydrolase</keyword>
<accession>A0A835Z200</accession>
<comment type="similarity">
    <text evidence="2">Belongs to the peptidase C19 family.</text>
</comment>